<dbReference type="EMBL" id="CM020618">
    <property type="protein sequence ID" value="KAK1859564.1"/>
    <property type="molecule type" value="Genomic_DNA"/>
</dbReference>
<organism evidence="1 2">
    <name type="scientific">Pyropia yezoensis</name>
    <name type="common">Susabi-nori</name>
    <name type="synonym">Porphyra yezoensis</name>
    <dbReference type="NCBI Taxonomy" id="2788"/>
    <lineage>
        <taxon>Eukaryota</taxon>
        <taxon>Rhodophyta</taxon>
        <taxon>Bangiophyceae</taxon>
        <taxon>Bangiales</taxon>
        <taxon>Bangiaceae</taxon>
        <taxon>Pyropia</taxon>
    </lineage>
</organism>
<sequence>MGDAGRRFEYPPAIKGDVVDVHHGEKVADPYRWLEDPDATETKAWVTAQNKVTRRYLDEAVGDVRSRALDRLKETFTYDKWGTPFRRGEHFYVWMQRGLQNQYILYQLRGGLDADEADMRVLIDPNRLAEDGTSSVGQMAFSQDGRFVAYGINEAGSDWATIYVTDTETGERLEQDVLKWAKFYSLAWRHDGSGFYYCRFDAPVLAEGATAGTETSVVRGQRLMFHALRTPQGEDCVVHAEPDHPKRLFGVVISDDGRYLFRSTAEDCAPVNMVHYADLALPPPEGALGAVTWIPLVTTLDASFSYIANNGPRVLLETNLDAPRCRVVSLDLSTPGLTGGPAASLPLKELIPQHPVDVLSSVDAVNGVEGGQLVLVYRRDVHDVLSVHSMASGERLVEIPTPAAGCVSVSARRRDDFFLFKFVSFLYPGSIFHVDVPFLLGDKAPPSGVPTSGVGAGGANALPGLRLWREMTVPGFDAAAYQTEQVFYPSKDGAKIPAFIVRRRPGVDGVSPPEETPCVLYGYGGFMISIMPYFSTSWLMWLQCFRGVLVIANIRGGSEYGTEWHEAGILTRKQNVFDDFAAAAEYLTSPPTAITVPSKLAIMGGSNGGLLVGASINQRPGLFGAAVAQVGVHDMLRFASFTIGSAWASDYGDVTVAEHYAALRAYSPVHNVRDPDVTGVPYPATLLTTGDHDDRVCPAHSLKFAAALQAQAGASDAQLASGRPLLIRIDTNAGHGAGKSTEKALEETADTYTFLSRSLGAPFHAPSSA</sequence>
<accession>A0ACC3BNJ2</accession>
<dbReference type="Proteomes" id="UP000798662">
    <property type="component" value="Chromosome 1"/>
</dbReference>
<protein>
    <submittedName>
        <fullName evidence="1">Uncharacterized protein</fullName>
    </submittedName>
</protein>
<gene>
    <name evidence="1" type="ORF">I4F81_002158</name>
</gene>
<name>A0ACC3BNJ2_PYRYE</name>
<proteinExistence type="predicted"/>
<reference evidence="1" key="1">
    <citation type="submission" date="2019-11" db="EMBL/GenBank/DDBJ databases">
        <title>Nori genome reveals adaptations in red seaweeds to the harsh intertidal environment.</title>
        <authorList>
            <person name="Wang D."/>
            <person name="Mao Y."/>
        </authorList>
    </citation>
    <scope>NUCLEOTIDE SEQUENCE</scope>
    <source>
        <tissue evidence="1">Gametophyte</tissue>
    </source>
</reference>
<keyword evidence="2" id="KW-1185">Reference proteome</keyword>
<evidence type="ECO:0000313" key="2">
    <source>
        <dbReference type="Proteomes" id="UP000798662"/>
    </source>
</evidence>
<comment type="caution">
    <text evidence="1">The sequence shown here is derived from an EMBL/GenBank/DDBJ whole genome shotgun (WGS) entry which is preliminary data.</text>
</comment>
<evidence type="ECO:0000313" key="1">
    <source>
        <dbReference type="EMBL" id="KAK1859564.1"/>
    </source>
</evidence>